<evidence type="ECO:0000256" key="2">
    <source>
        <dbReference type="ARBA" id="ARBA00009186"/>
    </source>
</evidence>
<dbReference type="EMBL" id="CP047491">
    <property type="protein sequence ID" value="QHQ38818.1"/>
    <property type="molecule type" value="Genomic_DNA"/>
</dbReference>
<feature type="transmembrane region" description="Helical" evidence="11">
    <location>
        <begin position="275"/>
        <end position="294"/>
    </location>
</feature>
<dbReference type="InterPro" id="IPR003567">
    <property type="entry name" value="Cyt_c_biogenesis"/>
</dbReference>
<feature type="transmembrane region" description="Helical" evidence="11">
    <location>
        <begin position="314"/>
        <end position="332"/>
    </location>
</feature>
<proteinExistence type="inferred from homology"/>
<feature type="transmembrane region" description="Helical" evidence="11">
    <location>
        <begin position="208"/>
        <end position="230"/>
    </location>
</feature>
<feature type="transmembrane region" description="Helical" evidence="11">
    <location>
        <begin position="42"/>
        <end position="62"/>
    </location>
</feature>
<reference evidence="15 16" key="1">
    <citation type="submission" date="2020-01" db="EMBL/GenBank/DDBJ databases">
        <title>The possibility of degradation of plastic by Microbulbifer hydrolyticus IRE-31.</title>
        <authorList>
            <person name="Liu L."/>
        </authorList>
    </citation>
    <scope>NUCLEOTIDE SEQUENCE [LARGE SCALE GENOMIC DNA]</scope>
    <source>
        <strain evidence="15 16">IRE-31</strain>
    </source>
</reference>
<reference evidence="14 17" key="2">
    <citation type="submission" date="2020-08" db="EMBL/GenBank/DDBJ databases">
        <title>Genomic Encyclopedia of Type Strains, Phase IV (KMG-IV): sequencing the most valuable type-strain genomes for metagenomic binning, comparative biology and taxonomic classification.</title>
        <authorList>
            <person name="Goeker M."/>
        </authorList>
    </citation>
    <scope>NUCLEOTIDE SEQUENCE [LARGE SCALE GENOMIC DNA]</scope>
    <source>
        <strain evidence="14 17">DSM 11525</strain>
    </source>
</reference>
<dbReference type="PANTHER" id="PTHR43653">
    <property type="entry name" value="CYTOCHROME C ASSEMBLY PROTEIN-RELATED"/>
    <property type="match status" value="1"/>
</dbReference>
<feature type="compositionally biased region" description="Low complexity" evidence="10">
    <location>
        <begin position="656"/>
        <end position="669"/>
    </location>
</feature>
<keyword evidence="6" id="KW-0201">Cytochrome c-type biogenesis</keyword>
<dbReference type="Proteomes" id="UP000563601">
    <property type="component" value="Unassembled WGS sequence"/>
</dbReference>
<evidence type="ECO:0000256" key="7">
    <source>
        <dbReference type="ARBA" id="ARBA00022989"/>
    </source>
</evidence>
<evidence type="ECO:0000256" key="9">
    <source>
        <dbReference type="ARBA" id="ARBA00037230"/>
    </source>
</evidence>
<dbReference type="GO" id="GO:0015232">
    <property type="term" value="F:heme transmembrane transporter activity"/>
    <property type="evidence" value="ECO:0007669"/>
    <property type="project" value="InterPro"/>
</dbReference>
<gene>
    <name evidence="15" type="ORF">GTQ55_07340</name>
    <name evidence="14" type="ORF">HNQ53_000921</name>
</gene>
<feature type="transmembrane region" description="Helical" evidence="11">
    <location>
        <begin position="451"/>
        <end position="471"/>
    </location>
</feature>
<keyword evidence="8 11" id="KW-0472">Membrane</keyword>
<evidence type="ECO:0000313" key="14">
    <source>
        <dbReference type="EMBL" id="MBB5210733.1"/>
    </source>
</evidence>
<name>A0A6P1T7S3_9GAMM</name>
<dbReference type="AlphaFoldDB" id="A0A6P1T7S3"/>
<dbReference type="NCBIfam" id="TIGR00353">
    <property type="entry name" value="nrfE"/>
    <property type="match status" value="1"/>
</dbReference>
<dbReference type="EMBL" id="JACHHR010000001">
    <property type="protein sequence ID" value="MBB5210733.1"/>
    <property type="molecule type" value="Genomic_DNA"/>
</dbReference>
<evidence type="ECO:0000256" key="6">
    <source>
        <dbReference type="ARBA" id="ARBA00022748"/>
    </source>
</evidence>
<keyword evidence="7 11" id="KW-1133">Transmembrane helix</keyword>
<dbReference type="PRINTS" id="PR01411">
    <property type="entry name" value="CCMFBIOGNSIS"/>
</dbReference>
<dbReference type="Pfam" id="PF01578">
    <property type="entry name" value="Cytochrom_C_asm"/>
    <property type="match status" value="1"/>
</dbReference>
<evidence type="ECO:0000313" key="17">
    <source>
        <dbReference type="Proteomes" id="UP000563601"/>
    </source>
</evidence>
<evidence type="ECO:0000313" key="16">
    <source>
        <dbReference type="Proteomes" id="UP000464675"/>
    </source>
</evidence>
<feature type="transmembrane region" description="Helical" evidence="11">
    <location>
        <begin position="250"/>
        <end position="266"/>
    </location>
</feature>
<accession>A0A6P1T7S3</accession>
<evidence type="ECO:0000256" key="10">
    <source>
        <dbReference type="SAM" id="MobiDB-lite"/>
    </source>
</evidence>
<feature type="transmembrane region" description="Helical" evidence="11">
    <location>
        <begin position="394"/>
        <end position="414"/>
    </location>
</feature>
<evidence type="ECO:0000259" key="13">
    <source>
        <dbReference type="Pfam" id="PF16327"/>
    </source>
</evidence>
<dbReference type="Pfam" id="PF16327">
    <property type="entry name" value="CcmF_C"/>
    <property type="match status" value="1"/>
</dbReference>
<evidence type="ECO:0000256" key="11">
    <source>
        <dbReference type="SAM" id="Phobius"/>
    </source>
</evidence>
<evidence type="ECO:0000313" key="15">
    <source>
        <dbReference type="EMBL" id="QHQ38818.1"/>
    </source>
</evidence>
<dbReference type="PRINTS" id="PR01410">
    <property type="entry name" value="CCBIOGENESIS"/>
</dbReference>
<dbReference type="Proteomes" id="UP000464675">
    <property type="component" value="Chromosome"/>
</dbReference>
<feature type="domain" description="Cytochrome c-type biogenesis protein CcmF C-terminal" evidence="13">
    <location>
        <begin position="316"/>
        <end position="641"/>
    </location>
</feature>
<protein>
    <submittedName>
        <fullName evidence="14">Cytochrome c-type biogenesis protein CcmF</fullName>
    </submittedName>
    <submittedName>
        <fullName evidence="15">Heme lyase CcmF/NrfE family subunit</fullName>
    </submittedName>
</protein>
<keyword evidence="15" id="KW-0456">Lyase</keyword>
<keyword evidence="3" id="KW-1003">Cell membrane</keyword>
<feature type="transmembrane region" description="Helical" evidence="11">
    <location>
        <begin position="619"/>
        <end position="639"/>
    </location>
</feature>
<feature type="transmembrane region" description="Helical" evidence="11">
    <location>
        <begin position="353"/>
        <end position="374"/>
    </location>
</feature>
<evidence type="ECO:0000256" key="8">
    <source>
        <dbReference type="ARBA" id="ARBA00023136"/>
    </source>
</evidence>
<feature type="transmembrane region" description="Helical" evidence="11">
    <location>
        <begin position="96"/>
        <end position="114"/>
    </location>
</feature>
<comment type="similarity">
    <text evidence="2">Belongs to the CcmF/CycK/Ccl1/NrfE/CcsA family.</text>
</comment>
<evidence type="ECO:0000256" key="4">
    <source>
        <dbReference type="ARBA" id="ARBA00022519"/>
    </source>
</evidence>
<evidence type="ECO:0000256" key="5">
    <source>
        <dbReference type="ARBA" id="ARBA00022692"/>
    </source>
</evidence>
<feature type="transmembrane region" description="Helical" evidence="11">
    <location>
        <begin position="491"/>
        <end position="513"/>
    </location>
</feature>
<comment type="function">
    <text evidence="9">Required for the biogenesis of c-type cytochromes. Possible subunit of a heme lyase.</text>
</comment>
<sequence length="669" mass="72124">MSPELGHFALIVGLLLSVALSVIPMLGTYTGRVLWMDTARPLSLGVLAFTSLAFVCLTMAFVNSDFSVAYVAQNSNSILPMIYKITAVWGGHEGSILLWLLMLAGWTAAVALFSRQLPDVLVARVLSVLGMLLIGFFLFILLTSNPFDRLLPFPPSDGGDLNPLLQDPGMIIHPPLLYMGYVGFAVAFSFAIAALLEGRLDSAWARWARPWTAVAWSFLTLGIALGSWWAYYELGWGGWWFWDPVENASFMPWLVGTALLHSLAVTEKRGLFRSWTILLSIFAFSLSLLGTFLVRSGVLTSVHAFATDPLRGGFILAFLAVVVGLSLLLFALRAPAVSAGSVFSVRSRETFLLGNNIILVLIMAVVITGTLYPLLADALNWGKISVGPPFFNMFFVPLMLVLSLLLGLGIHSNWKDSQMGKLAKTWGAPALIAAIGAPLVTLLAGDFHWGAMLGVFAGLWVVASSVADMLAKSRNADSLWAGLKRQRASYYGMHLGHIGLAISVLGVALTTVYSVEKDLRMSPGQSAQLAGYEFTFEGVRQVPGPNYRASEGVLVVRKNGRQVGELLPQKRSYLSGGNIMTEAAIDSGLFRDLYVALGDPMDKSNLGGDWAVRLQYKAFVIWIWLGAALMALGGAIAVADKRYRKVKAAHTGKGKSPAADASAPSLAGT</sequence>
<dbReference type="GO" id="GO:0020037">
    <property type="term" value="F:heme binding"/>
    <property type="evidence" value="ECO:0007669"/>
    <property type="project" value="InterPro"/>
</dbReference>
<feature type="domain" description="Cytochrome c assembly protein" evidence="12">
    <location>
        <begin position="89"/>
        <end position="296"/>
    </location>
</feature>
<evidence type="ECO:0000256" key="1">
    <source>
        <dbReference type="ARBA" id="ARBA00004429"/>
    </source>
</evidence>
<feature type="transmembrane region" description="Helical" evidence="11">
    <location>
        <begin position="176"/>
        <end position="196"/>
    </location>
</feature>
<dbReference type="GO" id="GO:0016829">
    <property type="term" value="F:lyase activity"/>
    <property type="evidence" value="ECO:0007669"/>
    <property type="project" value="UniProtKB-KW"/>
</dbReference>
<dbReference type="InterPro" id="IPR003568">
    <property type="entry name" value="Cyt_c_biogenesis_CcmF"/>
</dbReference>
<dbReference type="GO" id="GO:0017004">
    <property type="term" value="P:cytochrome complex assembly"/>
    <property type="evidence" value="ECO:0007669"/>
    <property type="project" value="UniProtKB-KW"/>
</dbReference>
<dbReference type="OrthoDB" id="9761451at2"/>
<keyword evidence="16" id="KW-1185">Reference proteome</keyword>
<feature type="transmembrane region" description="Helical" evidence="11">
    <location>
        <begin position="426"/>
        <end position="445"/>
    </location>
</feature>
<evidence type="ECO:0000256" key="3">
    <source>
        <dbReference type="ARBA" id="ARBA00022475"/>
    </source>
</evidence>
<keyword evidence="5 11" id="KW-0812">Transmembrane</keyword>
<evidence type="ECO:0000259" key="12">
    <source>
        <dbReference type="Pfam" id="PF01578"/>
    </source>
</evidence>
<dbReference type="RefSeq" id="WP_161858146.1">
    <property type="nucleotide sequence ID" value="NZ_CP047491.1"/>
</dbReference>
<dbReference type="GO" id="GO:0005886">
    <property type="term" value="C:plasma membrane"/>
    <property type="evidence" value="ECO:0007669"/>
    <property type="project" value="UniProtKB-SubCell"/>
</dbReference>
<comment type="subcellular location">
    <subcellularLocation>
        <location evidence="1">Cell inner membrane</location>
        <topology evidence="1">Multi-pass membrane protein</topology>
    </subcellularLocation>
</comment>
<organism evidence="14 17">
    <name type="scientific">Microbulbifer hydrolyticus</name>
    <dbReference type="NCBI Taxonomy" id="48074"/>
    <lineage>
        <taxon>Bacteria</taxon>
        <taxon>Pseudomonadati</taxon>
        <taxon>Pseudomonadota</taxon>
        <taxon>Gammaproteobacteria</taxon>
        <taxon>Cellvibrionales</taxon>
        <taxon>Microbulbiferaceae</taxon>
        <taxon>Microbulbifer</taxon>
    </lineage>
</organism>
<feature type="transmembrane region" description="Helical" evidence="11">
    <location>
        <begin position="6"/>
        <end position="30"/>
    </location>
</feature>
<dbReference type="NCBIfam" id="NF007691">
    <property type="entry name" value="PRK10369.1"/>
    <property type="match status" value="1"/>
</dbReference>
<dbReference type="PANTHER" id="PTHR43653:SF1">
    <property type="entry name" value="CYTOCHROME C-TYPE BIOGENESIS PROTEIN CCMF"/>
    <property type="match status" value="1"/>
</dbReference>
<feature type="region of interest" description="Disordered" evidence="10">
    <location>
        <begin position="649"/>
        <end position="669"/>
    </location>
</feature>
<dbReference type="InterPro" id="IPR032523">
    <property type="entry name" value="CcmF_C"/>
</dbReference>
<dbReference type="InterPro" id="IPR002541">
    <property type="entry name" value="Cyt_c_assembly"/>
</dbReference>
<keyword evidence="4" id="KW-0997">Cell inner membrane</keyword>
<feature type="transmembrane region" description="Helical" evidence="11">
    <location>
        <begin position="121"/>
        <end position="142"/>
    </location>
</feature>